<dbReference type="Pfam" id="PF00383">
    <property type="entry name" value="dCMP_cyt_deam_1"/>
    <property type="match status" value="1"/>
</dbReference>
<gene>
    <name evidence="4" type="ORF">CTB96_18035</name>
</gene>
<keyword evidence="1" id="KW-0479">Metal-binding</keyword>
<dbReference type="OrthoDB" id="9802676at2"/>
<dbReference type="GO" id="GO:0052717">
    <property type="term" value="F:tRNA-specific adenosine-34 deaminase activity"/>
    <property type="evidence" value="ECO:0007669"/>
    <property type="project" value="TreeGrafter"/>
</dbReference>
<dbReference type="AlphaFoldDB" id="A0A317ZPR8"/>
<name>A0A317ZPR8_9MICO</name>
<dbReference type="PROSITE" id="PS51747">
    <property type="entry name" value="CYT_DCMP_DEAMINASES_2"/>
    <property type="match status" value="1"/>
</dbReference>
<dbReference type="InterPro" id="IPR016193">
    <property type="entry name" value="Cytidine_deaminase-like"/>
</dbReference>
<dbReference type="PANTHER" id="PTHR11079">
    <property type="entry name" value="CYTOSINE DEAMINASE FAMILY MEMBER"/>
    <property type="match status" value="1"/>
</dbReference>
<protein>
    <submittedName>
        <fullName evidence="4">Nucleoside deaminase</fullName>
    </submittedName>
</protein>
<dbReference type="InterPro" id="IPR016192">
    <property type="entry name" value="APOBEC/CMP_deaminase_Zn-bd"/>
</dbReference>
<dbReference type="Proteomes" id="UP000246722">
    <property type="component" value="Unassembled WGS sequence"/>
</dbReference>
<evidence type="ECO:0000256" key="2">
    <source>
        <dbReference type="ARBA" id="ARBA00022833"/>
    </source>
</evidence>
<dbReference type="PROSITE" id="PS00903">
    <property type="entry name" value="CYT_DCMP_DEAMINASES_1"/>
    <property type="match status" value="1"/>
</dbReference>
<evidence type="ECO:0000313" key="5">
    <source>
        <dbReference type="Proteomes" id="UP000246722"/>
    </source>
</evidence>
<proteinExistence type="predicted"/>
<dbReference type="SUPFAM" id="SSF53927">
    <property type="entry name" value="Cytidine deaminase-like"/>
    <property type="match status" value="1"/>
</dbReference>
<dbReference type="GO" id="GO:0008270">
    <property type="term" value="F:zinc ion binding"/>
    <property type="evidence" value="ECO:0007669"/>
    <property type="project" value="InterPro"/>
</dbReference>
<dbReference type="EMBL" id="QHLY01000012">
    <property type="protein sequence ID" value="PXA68492.1"/>
    <property type="molecule type" value="Genomic_DNA"/>
</dbReference>
<evidence type="ECO:0000256" key="1">
    <source>
        <dbReference type="ARBA" id="ARBA00022723"/>
    </source>
</evidence>
<dbReference type="Gene3D" id="3.40.140.10">
    <property type="entry name" value="Cytidine Deaminase, domain 2"/>
    <property type="match status" value="1"/>
</dbReference>
<sequence>MVELSTVSHTDTGHLARAIEMARSSRLHGNHPFGAILVTGDGDVIEAENTVVTEHDPTGHAELNLVRRAGARLPAATMRGSTLYTSTEPCAMCSGAIYWAGIGRVVYALPEQDLAAMVPAQDGAPTMDLPCREVFARGGTPVIVAGPALVDEAAQVHAGFWDARG</sequence>
<feature type="domain" description="CMP/dCMP-type deaminase" evidence="3">
    <location>
        <begin position="9"/>
        <end position="142"/>
    </location>
</feature>
<comment type="caution">
    <text evidence="4">The sequence shown here is derived from an EMBL/GenBank/DDBJ whole genome shotgun (WGS) entry which is preliminary data.</text>
</comment>
<accession>A0A317ZPR8</accession>
<organism evidence="4 5">
    <name type="scientific">Cryobacterium arcticum</name>
    <dbReference type="NCBI Taxonomy" id="670052"/>
    <lineage>
        <taxon>Bacteria</taxon>
        <taxon>Bacillati</taxon>
        <taxon>Actinomycetota</taxon>
        <taxon>Actinomycetes</taxon>
        <taxon>Micrococcales</taxon>
        <taxon>Microbacteriaceae</taxon>
        <taxon>Cryobacterium</taxon>
    </lineage>
</organism>
<dbReference type="GO" id="GO:0002100">
    <property type="term" value="P:tRNA wobble adenosine to inosine editing"/>
    <property type="evidence" value="ECO:0007669"/>
    <property type="project" value="TreeGrafter"/>
</dbReference>
<dbReference type="PANTHER" id="PTHR11079:SF202">
    <property type="entry name" value="TRNA-SPECIFIC ADENOSINE DEAMINASE"/>
    <property type="match status" value="1"/>
</dbReference>
<dbReference type="CDD" id="cd01285">
    <property type="entry name" value="nucleoside_deaminase"/>
    <property type="match status" value="1"/>
</dbReference>
<dbReference type="RefSeq" id="WP_110128158.1">
    <property type="nucleotide sequence ID" value="NZ_QHLY01000012.1"/>
</dbReference>
<keyword evidence="2" id="KW-0862">Zinc</keyword>
<reference evidence="4 5" key="1">
    <citation type="submission" date="2018-05" db="EMBL/GenBank/DDBJ databases">
        <title>Genetic diversity of glacier-inhabiting Cryobacterium bacteria in China and description of Cryobacterium mengkeensis sp. nov. and Arthrobacter glacialis sp. nov.</title>
        <authorList>
            <person name="Liu Q."/>
            <person name="Xin Y.-H."/>
        </authorList>
    </citation>
    <scope>NUCLEOTIDE SEQUENCE [LARGE SCALE GENOMIC DNA]</scope>
    <source>
        <strain evidence="4 5">SK-1</strain>
    </source>
</reference>
<evidence type="ECO:0000313" key="4">
    <source>
        <dbReference type="EMBL" id="PXA68492.1"/>
    </source>
</evidence>
<evidence type="ECO:0000259" key="3">
    <source>
        <dbReference type="PROSITE" id="PS51747"/>
    </source>
</evidence>
<dbReference type="InterPro" id="IPR002125">
    <property type="entry name" value="CMP_dCMP_dom"/>
</dbReference>
<keyword evidence="5" id="KW-1185">Reference proteome</keyword>